<dbReference type="Gene3D" id="3.90.550.10">
    <property type="entry name" value="Spore Coat Polysaccharide Biosynthesis Protein SpsA, Chain A"/>
    <property type="match status" value="1"/>
</dbReference>
<feature type="compositionally biased region" description="Polar residues" evidence="1">
    <location>
        <begin position="1323"/>
        <end position="1332"/>
    </location>
</feature>
<evidence type="ECO:0000256" key="1">
    <source>
        <dbReference type="SAM" id="MobiDB-lite"/>
    </source>
</evidence>
<feature type="transmembrane region" description="Helical" evidence="2">
    <location>
        <begin position="1070"/>
        <end position="1089"/>
    </location>
</feature>
<feature type="region of interest" description="Disordered" evidence="1">
    <location>
        <begin position="313"/>
        <end position="341"/>
    </location>
</feature>
<dbReference type="InterPro" id="IPR029044">
    <property type="entry name" value="Nucleotide-diphossugar_trans"/>
</dbReference>
<feature type="compositionally biased region" description="Polar residues" evidence="1">
    <location>
        <begin position="11"/>
        <end position="25"/>
    </location>
</feature>
<feature type="region of interest" description="Disordered" evidence="1">
    <location>
        <begin position="521"/>
        <end position="602"/>
    </location>
</feature>
<feature type="compositionally biased region" description="Polar residues" evidence="1">
    <location>
        <begin position="389"/>
        <end position="398"/>
    </location>
</feature>
<keyword evidence="2" id="KW-0812">Transmembrane</keyword>
<dbReference type="Proteomes" id="UP000308005">
    <property type="component" value="Unassembled WGS sequence"/>
</dbReference>
<feature type="compositionally biased region" description="Polar residues" evidence="1">
    <location>
        <begin position="1302"/>
        <end position="1313"/>
    </location>
</feature>
<feature type="compositionally biased region" description="Acidic residues" evidence="1">
    <location>
        <begin position="568"/>
        <end position="586"/>
    </location>
</feature>
<keyword evidence="2" id="KW-0472">Membrane</keyword>
<protein>
    <submittedName>
        <fullName evidence="3">Uncharacterized protein</fullName>
    </submittedName>
</protein>
<feature type="region of interest" description="Disordered" evidence="1">
    <location>
        <begin position="9"/>
        <end position="283"/>
    </location>
</feature>
<accession>A0A4S9SNX7</accession>
<feature type="compositionally biased region" description="Polar residues" evidence="1">
    <location>
        <begin position="45"/>
        <end position="60"/>
    </location>
</feature>
<evidence type="ECO:0000313" key="4">
    <source>
        <dbReference type="Proteomes" id="UP000308005"/>
    </source>
</evidence>
<dbReference type="SUPFAM" id="SSF53448">
    <property type="entry name" value="Nucleotide-diphospho-sugar transferases"/>
    <property type="match status" value="1"/>
</dbReference>
<feature type="transmembrane region" description="Helical" evidence="2">
    <location>
        <begin position="1094"/>
        <end position="1112"/>
    </location>
</feature>
<feature type="transmembrane region" description="Helical" evidence="2">
    <location>
        <begin position="760"/>
        <end position="780"/>
    </location>
</feature>
<dbReference type="EMBL" id="QZBM01000584">
    <property type="protein sequence ID" value="THZ12453.1"/>
    <property type="molecule type" value="Genomic_DNA"/>
</dbReference>
<evidence type="ECO:0000313" key="3">
    <source>
        <dbReference type="EMBL" id="THZ12453.1"/>
    </source>
</evidence>
<proteinExistence type="predicted"/>
<name>A0A4S9SNX7_AURPU</name>
<feature type="transmembrane region" description="Helical" evidence="2">
    <location>
        <begin position="1132"/>
        <end position="1152"/>
    </location>
</feature>
<feature type="compositionally biased region" description="Polar residues" evidence="1">
    <location>
        <begin position="106"/>
        <end position="126"/>
    </location>
</feature>
<feature type="compositionally biased region" description="Polar residues" evidence="1">
    <location>
        <begin position="315"/>
        <end position="327"/>
    </location>
</feature>
<feature type="region of interest" description="Disordered" evidence="1">
    <location>
        <begin position="1292"/>
        <end position="1332"/>
    </location>
</feature>
<organism evidence="3 4">
    <name type="scientific">Aureobasidium pullulans</name>
    <name type="common">Black yeast</name>
    <name type="synonym">Pullularia pullulans</name>
    <dbReference type="NCBI Taxonomy" id="5580"/>
    <lineage>
        <taxon>Eukaryota</taxon>
        <taxon>Fungi</taxon>
        <taxon>Dikarya</taxon>
        <taxon>Ascomycota</taxon>
        <taxon>Pezizomycotina</taxon>
        <taxon>Dothideomycetes</taxon>
        <taxon>Dothideomycetidae</taxon>
        <taxon>Dothideales</taxon>
        <taxon>Saccotheciaceae</taxon>
        <taxon>Aureobasidium</taxon>
    </lineage>
</organism>
<dbReference type="Pfam" id="PF13641">
    <property type="entry name" value="Glyco_tranf_2_3"/>
    <property type="match status" value="1"/>
</dbReference>
<feature type="transmembrane region" description="Helical" evidence="2">
    <location>
        <begin position="1031"/>
        <end position="1050"/>
    </location>
</feature>
<gene>
    <name evidence="3" type="ORF">D6C91_08491</name>
</gene>
<feature type="region of interest" description="Disordered" evidence="1">
    <location>
        <begin position="632"/>
        <end position="654"/>
    </location>
</feature>
<comment type="caution">
    <text evidence="3">The sequence shown here is derived from an EMBL/GenBank/DDBJ whole genome shotgun (WGS) entry which is preliminary data.</text>
</comment>
<feature type="compositionally biased region" description="Polar residues" evidence="1">
    <location>
        <begin position="425"/>
        <end position="436"/>
    </location>
</feature>
<keyword evidence="2" id="KW-1133">Transmembrane helix</keyword>
<feature type="transmembrane region" description="Helical" evidence="2">
    <location>
        <begin position="720"/>
        <end position="740"/>
    </location>
</feature>
<feature type="region of interest" description="Disordered" evidence="1">
    <location>
        <begin position="375"/>
        <end position="455"/>
    </location>
</feature>
<evidence type="ECO:0000256" key="2">
    <source>
        <dbReference type="SAM" id="Phobius"/>
    </source>
</evidence>
<feature type="compositionally biased region" description="Polar residues" evidence="1">
    <location>
        <begin position="183"/>
        <end position="206"/>
    </location>
</feature>
<feature type="compositionally biased region" description="Polar residues" evidence="1">
    <location>
        <begin position="81"/>
        <end position="90"/>
    </location>
</feature>
<reference evidence="3 4" key="1">
    <citation type="submission" date="2018-10" db="EMBL/GenBank/DDBJ databases">
        <title>Fifty Aureobasidium pullulans genomes reveal a recombining polyextremotolerant generalist.</title>
        <authorList>
            <person name="Gostincar C."/>
            <person name="Turk M."/>
            <person name="Zajc J."/>
            <person name="Gunde-Cimerman N."/>
        </authorList>
    </citation>
    <scope>NUCLEOTIDE SEQUENCE [LARGE SCALE GENOMIC DNA]</scope>
    <source>
        <strain evidence="3 4">EXF-3863</strain>
    </source>
</reference>
<sequence length="1482" mass="162575">MVRFHVMANPFASSPFATNTFSSSGARKGSDELGPDEIAPGEVAPSSTNYSPFGQFSSPFSKGRRSTELGPDEIAPGISAFNPSYQTPTRRSTELGPDEIAPGQIAPTSPTYQTPQSAGNRRSTNIAPDEAPTFYSAPSTPWRTPGDRRSTNIGPDEVVPTTDAIAKPSPAYKAYTPADRKSTNASSQEIPPSSPFSRPSYGSPSAVNRRLTNIGPDEVSSSQPSVPAWRKFAKRMPSNIGPDESAPGESTLPLWNTPSPGDRRSTNIGPHELGSVSSPGAKQLFANNSAAGGAVDANPFATSTDYFAPKPSILKATSTDENASTESPEADSRSSRNFSKKLSNIMIPENGTFIDDIATPKSAPIVDSAMQTPVKGSFSSAYEQKKSRPSSVAFTGLTSPLEKKSRPNSVAFNDMPSPLERKSSMAPNSRRTSNAGPPSAMNGRRASVGVNGPRRSSVSVTNVVIPAHLMTHVETNWNEEKIVGRRKSAFQREDSRKSFNIQSMAQQQQEEIKNIINTTPQAPRHMSESMEALSKADPFASTRDSRKASARKSRGKSLAAVSEHEKPDEEEEEEDEDEDEEAEDPSPDEKPEGLTPWGKFSFAYRDGGVSPGAAVDPADPMAAAGAALKDNATANTESVSAEPPRRKSMWRQSFSVDPNAPYNGERRGTIFQRAGSVFQDTLQNVRKKVRRSSMWDVYENAKKRQLEIRRKRWVQIVFEYSFYFMLIVLLYFLIIGVPLWKGTYWELYLAFKYKLNATGTWSVVIAVAVAYAYSPLFVLFEPDPPMPEEPFDPTQTPNVADTALMIPCYKAASLIGATLEAATKVFPPSHIFVVANGNSPTPLDDTEEVCRPYGVNHIWSPVGSKIVAQFVGCYAAKDFKNVLLIDDDCALPPNFPIVSDRLKGKVMCMGYTIKSVGPLSSKGTLCQQAQDLEYKISGIQRALAGKIGSATFPHGAISLWDREFLIKTFSKHPGFSVSEDWFFGHVARQLGCRTQMATSVFIETETPPAVFFSSGGSRGGFGEMTVFKQRFLRWNFFFVNGMYYNLHYILFSWELGWWELGTKLFVFQEIYETLLYLATPIVVPVSLVVRPQFFFELMALTFVLYMGNAVIFNEIHLRRKNEKVPWKCVWLYYMPYKLVLTFVNVASCYYAIYKYATYFANRHPKIIEDDKAVNVVLQLEEEDVDDDPVLPVGGRRMSVTAVGSQVDVPGGAPGGRRMTITAMGQRFSNPDITITEEDEEETEELIEKPERRASISIVKTGEAPAPFEARRPSITVDGRRVSVGSATVIDDVPASKTRRTSDAFQSKGVSTSPAKPAGRRSSDAFQSKGVTEGSTFAQAARRRMSSAKGSVVGVTSVLEEEEEEGDSEKKVLAASDVESKRRSKRKSQLRQSYIAPMVEITESEVPAVPELPVVDDRLLNRISAIEEALAARGIGAVDFAIHDDNAGSTLTATVEENEDVVSIVSEPEIVDEKKHADAKSMV</sequence>